<proteinExistence type="predicted"/>
<dbReference type="AlphaFoldDB" id="A0AAV4UA17"/>
<evidence type="ECO:0000313" key="2">
    <source>
        <dbReference type="Proteomes" id="UP001054945"/>
    </source>
</evidence>
<organism evidence="1 2">
    <name type="scientific">Caerostris extrusa</name>
    <name type="common">Bark spider</name>
    <name type="synonym">Caerostris bankana</name>
    <dbReference type="NCBI Taxonomy" id="172846"/>
    <lineage>
        <taxon>Eukaryota</taxon>
        <taxon>Metazoa</taxon>
        <taxon>Ecdysozoa</taxon>
        <taxon>Arthropoda</taxon>
        <taxon>Chelicerata</taxon>
        <taxon>Arachnida</taxon>
        <taxon>Araneae</taxon>
        <taxon>Araneomorphae</taxon>
        <taxon>Entelegynae</taxon>
        <taxon>Araneoidea</taxon>
        <taxon>Araneidae</taxon>
        <taxon>Caerostris</taxon>
    </lineage>
</organism>
<dbReference type="Proteomes" id="UP001054945">
    <property type="component" value="Unassembled WGS sequence"/>
</dbReference>
<dbReference type="EMBL" id="BPLR01012530">
    <property type="protein sequence ID" value="GIY54604.1"/>
    <property type="molecule type" value="Genomic_DNA"/>
</dbReference>
<protein>
    <submittedName>
        <fullName evidence="1">Uncharacterized protein</fullName>
    </submittedName>
</protein>
<accession>A0AAV4UA17</accession>
<comment type="caution">
    <text evidence="1">The sequence shown here is derived from an EMBL/GenBank/DDBJ whole genome shotgun (WGS) entry which is preliminary data.</text>
</comment>
<gene>
    <name evidence="1" type="ORF">CEXT_307771</name>
</gene>
<keyword evidence="2" id="KW-1185">Reference proteome</keyword>
<reference evidence="1 2" key="1">
    <citation type="submission" date="2021-06" db="EMBL/GenBank/DDBJ databases">
        <title>Caerostris extrusa draft genome.</title>
        <authorList>
            <person name="Kono N."/>
            <person name="Arakawa K."/>
        </authorList>
    </citation>
    <scope>NUCLEOTIDE SEQUENCE [LARGE SCALE GENOMIC DNA]</scope>
</reference>
<name>A0AAV4UA17_CAEEX</name>
<evidence type="ECO:0000313" key="1">
    <source>
        <dbReference type="EMBL" id="GIY54604.1"/>
    </source>
</evidence>
<sequence>MNQEGSATLNLLSHHIVVQTLPEGSSVEFEAYVRTFQSKHSLSLYTARAQQFWFGFVYQLQIELLQVRNLIRYSLGPSGL</sequence>